<evidence type="ECO:0000313" key="3">
    <source>
        <dbReference type="EMBL" id="PIO71624.1"/>
    </source>
</evidence>
<reference evidence="3 4" key="1">
    <citation type="submission" date="2015-09" db="EMBL/GenBank/DDBJ databases">
        <title>Draft genome of the parasitic nematode Teladorsagia circumcincta isolate WARC Sus (inbred).</title>
        <authorList>
            <person name="Mitreva M."/>
        </authorList>
    </citation>
    <scope>NUCLEOTIDE SEQUENCE [LARGE SCALE GENOMIC DNA]</scope>
    <source>
        <strain evidence="3 4">S</strain>
    </source>
</reference>
<dbReference type="PANTHER" id="PTHR10127:SF897">
    <property type="entry name" value="ZINC METALLOPROTEINASE NAS-15"/>
    <property type="match status" value="1"/>
</dbReference>
<dbReference type="GO" id="GO:0006508">
    <property type="term" value="P:proteolysis"/>
    <property type="evidence" value="ECO:0007669"/>
    <property type="project" value="InterPro"/>
</dbReference>
<name>A0A2G9UMY6_TELCI</name>
<dbReference type="PROSITE" id="PS51864">
    <property type="entry name" value="ASTACIN"/>
    <property type="match status" value="1"/>
</dbReference>
<gene>
    <name evidence="3" type="ORF">TELCIR_06467</name>
</gene>
<dbReference type="EMBL" id="KZ345899">
    <property type="protein sequence ID" value="PIO71624.1"/>
    <property type="molecule type" value="Genomic_DNA"/>
</dbReference>
<keyword evidence="4" id="KW-1185">Reference proteome</keyword>
<accession>A0A2G9UMY6</accession>
<feature type="domain" description="Peptidase M12A" evidence="2">
    <location>
        <begin position="16"/>
        <end position="93"/>
    </location>
</feature>
<dbReference type="GO" id="GO:0004222">
    <property type="term" value="F:metalloendopeptidase activity"/>
    <property type="evidence" value="ECO:0007669"/>
    <property type="project" value="InterPro"/>
</dbReference>
<dbReference type="InterPro" id="IPR001506">
    <property type="entry name" value="Peptidase_M12A"/>
</dbReference>
<dbReference type="Gene3D" id="3.40.390.10">
    <property type="entry name" value="Collagenase (Catalytic Domain)"/>
    <property type="match status" value="1"/>
</dbReference>
<evidence type="ECO:0000313" key="4">
    <source>
        <dbReference type="Proteomes" id="UP000230423"/>
    </source>
</evidence>
<protein>
    <submittedName>
        <fullName evidence="3">Astacin</fullName>
    </submittedName>
</protein>
<dbReference type="SUPFAM" id="SSF55486">
    <property type="entry name" value="Metalloproteases ('zincins'), catalytic domain"/>
    <property type="match status" value="1"/>
</dbReference>
<proteinExistence type="predicted"/>
<evidence type="ECO:0000259" key="2">
    <source>
        <dbReference type="PROSITE" id="PS51864"/>
    </source>
</evidence>
<dbReference type="Pfam" id="PF01400">
    <property type="entry name" value="Astacin"/>
    <property type="match status" value="1"/>
</dbReference>
<organism evidence="3 4">
    <name type="scientific">Teladorsagia circumcincta</name>
    <name type="common">Brown stomach worm</name>
    <name type="synonym">Ostertagia circumcincta</name>
    <dbReference type="NCBI Taxonomy" id="45464"/>
    <lineage>
        <taxon>Eukaryota</taxon>
        <taxon>Metazoa</taxon>
        <taxon>Ecdysozoa</taxon>
        <taxon>Nematoda</taxon>
        <taxon>Chromadorea</taxon>
        <taxon>Rhabditida</taxon>
        <taxon>Rhabditina</taxon>
        <taxon>Rhabditomorpha</taxon>
        <taxon>Strongyloidea</taxon>
        <taxon>Trichostrongylidae</taxon>
        <taxon>Teladorsagia</taxon>
    </lineage>
</organism>
<dbReference type="AlphaFoldDB" id="A0A2G9UMY6"/>
<dbReference type="InterPro" id="IPR024079">
    <property type="entry name" value="MetalloPept_cat_dom_sf"/>
</dbReference>
<evidence type="ECO:0000256" key="1">
    <source>
        <dbReference type="PROSITE-ProRule" id="PRU01211"/>
    </source>
</evidence>
<dbReference type="OrthoDB" id="291007at2759"/>
<sequence>MFLNGGAGDAHRGWYNAIKNRHQLWPNGRIPYTISSQYSSYSRSQIAASMQEYSLHTCIKWVPKTNNDVNYVYIFPDRGCYSMVGKIGESRRV</sequence>
<dbReference type="PANTHER" id="PTHR10127">
    <property type="entry name" value="DISCOIDIN, CUB, EGF, LAMININ , AND ZINC METALLOPROTEASE DOMAIN CONTAINING"/>
    <property type="match status" value="1"/>
</dbReference>
<comment type="caution">
    <text evidence="1">Lacks conserved residue(s) required for the propagation of feature annotation.</text>
</comment>
<dbReference type="Proteomes" id="UP000230423">
    <property type="component" value="Unassembled WGS sequence"/>
</dbReference>